<keyword evidence="2" id="KW-0378">Hydrolase</keyword>
<organism evidence="2">
    <name type="scientific">Siphoviridae sp. ctxjx4</name>
    <dbReference type="NCBI Taxonomy" id="2826522"/>
    <lineage>
        <taxon>Viruses</taxon>
        <taxon>Duplodnaviria</taxon>
        <taxon>Heunggongvirae</taxon>
        <taxon>Uroviricota</taxon>
        <taxon>Caudoviricetes</taxon>
    </lineage>
</organism>
<dbReference type="GO" id="GO:0004519">
    <property type="term" value="F:endonuclease activity"/>
    <property type="evidence" value="ECO:0007669"/>
    <property type="project" value="UniProtKB-KW"/>
</dbReference>
<keyword evidence="2" id="KW-0540">Nuclease</keyword>
<evidence type="ECO:0000256" key="1">
    <source>
        <dbReference type="SAM" id="MobiDB-lite"/>
    </source>
</evidence>
<dbReference type="EMBL" id="BK014799">
    <property type="protein sequence ID" value="DAD76354.1"/>
    <property type="molecule type" value="Genomic_DNA"/>
</dbReference>
<reference evidence="2" key="1">
    <citation type="journal article" date="2021" name="Proc. Natl. Acad. Sci. U.S.A.">
        <title>A Catalog of Tens of Thousands of Viruses from Human Metagenomes Reveals Hidden Associations with Chronic Diseases.</title>
        <authorList>
            <person name="Tisza M.J."/>
            <person name="Buck C.B."/>
        </authorList>
    </citation>
    <scope>NUCLEOTIDE SEQUENCE</scope>
    <source>
        <strain evidence="2">Ctxjx4</strain>
    </source>
</reference>
<sequence length="424" mass="49303">MNRLQLNWELPTAKERVEFLSQYIEGLPFEPSPAELDTCAAYVLWGFDEDGKNGEQKGQYDLGRRRKSWTQKEPASLDELVSTAGESEILPKSYVPTKVTREVFSREKTLQDAPPDLLVLFEALWTEIDVLDLALCEYERRLGKRKTPPRAELLARLKPAEIEAAHQKSFLLTSFSYLKERHHLVELRRQQYTLRDSFSAPTQRAMLHSPAEDDTGPSIPVELEILPLRYAPEFFVEFDKLLPQNFGEKDLRALSGLLWKKTDPDVIFDFRKESHLAEFLELREDFRDTPLQQIFTYYAREANLSESQNDLLARKLRGETNAHIAQALNETYGSHYTDNYISTIYRQKIIPQIATAARIHRELLENLFFPENWKVCTGCGRLLLRSNNFFVKKSRASDGLTGRCKRCDKEERARKSKQRKEEEH</sequence>
<feature type="compositionally biased region" description="Basic and acidic residues" evidence="1">
    <location>
        <begin position="405"/>
        <end position="424"/>
    </location>
</feature>
<keyword evidence="2" id="KW-0255">Endonuclease</keyword>
<name>A0A8S5M294_9CAUD</name>
<feature type="region of interest" description="Disordered" evidence="1">
    <location>
        <begin position="399"/>
        <end position="424"/>
    </location>
</feature>
<protein>
    <submittedName>
        <fullName evidence="2">Restriction endonuclease</fullName>
    </submittedName>
</protein>
<evidence type="ECO:0000313" key="2">
    <source>
        <dbReference type="EMBL" id="DAD76354.1"/>
    </source>
</evidence>
<proteinExistence type="predicted"/>
<accession>A0A8S5M294</accession>